<sequence>MATEKQRREAARRKLERQIERREELERQRKNRLAWMWGVAGLVVVALVIFLVAVNTSDSGSDNQASGPEGCDYQADPTSDLAVGLPPAEDVPTEGTVTLNVATSAGPMVFSLDRASAPCAVNSFEFLAQQGFFDGSPCHRMTTEEAGFGVLQCGDPTGTGSGGAGYRYAEEPPTSSDPYPEGTLAMANSGQPSSTGSQFFICYTSCSSLPPNYSVVGTVSEGLDVVKQIAAAGVTVTDPSRPGDGAPTTPVTLDSVTVA</sequence>
<dbReference type="Pfam" id="PF00160">
    <property type="entry name" value="Pro_isomerase"/>
    <property type="match status" value="1"/>
</dbReference>
<keyword evidence="4" id="KW-1133">Transmembrane helix</keyword>
<dbReference type="InterPro" id="IPR002130">
    <property type="entry name" value="Cyclophilin-type_PPIase_dom"/>
</dbReference>
<feature type="compositionally biased region" description="Polar residues" evidence="3">
    <location>
        <begin position="249"/>
        <end position="259"/>
    </location>
</feature>
<evidence type="ECO:0000256" key="2">
    <source>
        <dbReference type="SAM" id="Coils"/>
    </source>
</evidence>
<evidence type="ECO:0000313" key="6">
    <source>
        <dbReference type="EMBL" id="QHB99061.1"/>
    </source>
</evidence>
<proteinExistence type="predicted"/>
<dbReference type="GO" id="GO:0003755">
    <property type="term" value="F:peptidyl-prolyl cis-trans isomerase activity"/>
    <property type="evidence" value="ECO:0007669"/>
    <property type="project" value="InterPro"/>
</dbReference>
<dbReference type="InterPro" id="IPR029000">
    <property type="entry name" value="Cyclophilin-like_dom_sf"/>
</dbReference>
<comment type="function">
    <text evidence="1">PPIases accelerate the folding of proteins. It catalyzes the cis-trans isomerization of proline imidic peptide bonds in oligopeptides.</text>
</comment>
<keyword evidence="4" id="KW-0472">Membrane</keyword>
<dbReference type="OrthoDB" id="5507614at2"/>
<evidence type="ECO:0000256" key="1">
    <source>
        <dbReference type="ARBA" id="ARBA00002388"/>
    </source>
</evidence>
<organism evidence="6 7">
    <name type="scientific">Epidermidibacterium keratini</name>
    <dbReference type="NCBI Taxonomy" id="1891644"/>
    <lineage>
        <taxon>Bacteria</taxon>
        <taxon>Bacillati</taxon>
        <taxon>Actinomycetota</taxon>
        <taxon>Actinomycetes</taxon>
        <taxon>Sporichthyales</taxon>
        <taxon>Sporichthyaceae</taxon>
        <taxon>Epidermidibacterium</taxon>
    </lineage>
</organism>
<protein>
    <submittedName>
        <fullName evidence="6">Peptidylprolyl isomerase</fullName>
    </submittedName>
</protein>
<keyword evidence="2" id="KW-0175">Coiled coil</keyword>
<dbReference type="InterPro" id="IPR044666">
    <property type="entry name" value="Cyclophilin_A-like"/>
</dbReference>
<keyword evidence="6" id="KW-0413">Isomerase</keyword>
<dbReference type="InParanoid" id="A0A7L4YIS8"/>
<dbReference type="PANTHER" id="PTHR45625:SF3">
    <property type="entry name" value="PEPTIDYL-PROLYL CIS-TRANS ISOMERASE B-RELATED"/>
    <property type="match status" value="1"/>
</dbReference>
<feature type="transmembrane region" description="Helical" evidence="4">
    <location>
        <begin position="33"/>
        <end position="54"/>
    </location>
</feature>
<dbReference type="RefSeq" id="WP_159542166.1">
    <property type="nucleotide sequence ID" value="NZ_CP047156.1"/>
</dbReference>
<keyword evidence="7" id="KW-1185">Reference proteome</keyword>
<evidence type="ECO:0000256" key="3">
    <source>
        <dbReference type="SAM" id="MobiDB-lite"/>
    </source>
</evidence>
<name>A0A7L4YIS8_9ACTN</name>
<dbReference type="EMBL" id="CP047156">
    <property type="protein sequence ID" value="QHB99061.1"/>
    <property type="molecule type" value="Genomic_DNA"/>
</dbReference>
<feature type="region of interest" description="Disordered" evidence="3">
    <location>
        <begin position="237"/>
        <end position="259"/>
    </location>
</feature>
<dbReference type="PANTHER" id="PTHR45625">
    <property type="entry name" value="PEPTIDYL-PROLYL CIS-TRANS ISOMERASE-RELATED"/>
    <property type="match status" value="1"/>
</dbReference>
<dbReference type="AlphaFoldDB" id="A0A7L4YIS8"/>
<dbReference type="PROSITE" id="PS50072">
    <property type="entry name" value="CSA_PPIASE_2"/>
    <property type="match status" value="1"/>
</dbReference>
<dbReference type="Proteomes" id="UP000463857">
    <property type="component" value="Chromosome"/>
</dbReference>
<dbReference type="Gene3D" id="2.40.100.10">
    <property type="entry name" value="Cyclophilin-like"/>
    <property type="match status" value="1"/>
</dbReference>
<accession>A0A7L4YIS8</accession>
<evidence type="ECO:0000256" key="4">
    <source>
        <dbReference type="SAM" id="Phobius"/>
    </source>
</evidence>
<dbReference type="KEGG" id="eke:EK0264_01245"/>
<keyword evidence="4" id="KW-0812">Transmembrane</keyword>
<evidence type="ECO:0000259" key="5">
    <source>
        <dbReference type="PROSITE" id="PS50072"/>
    </source>
</evidence>
<evidence type="ECO:0000313" key="7">
    <source>
        <dbReference type="Proteomes" id="UP000463857"/>
    </source>
</evidence>
<dbReference type="CDD" id="cd00317">
    <property type="entry name" value="cyclophilin"/>
    <property type="match status" value="1"/>
</dbReference>
<reference evidence="6 7" key="1">
    <citation type="journal article" date="2018" name="Int. J. Syst. Evol. Microbiol.">
        <title>Epidermidibacterium keratini gen. nov., sp. nov., a member of the family Sporichthyaceae, isolated from keratin epidermis.</title>
        <authorList>
            <person name="Lee D.G."/>
            <person name="Trujillo M.E."/>
            <person name="Kang S."/>
            <person name="Nam J.J."/>
            <person name="Kim Y.J."/>
        </authorList>
    </citation>
    <scope>NUCLEOTIDE SEQUENCE [LARGE SCALE GENOMIC DNA]</scope>
    <source>
        <strain evidence="6 7">EPI-7</strain>
    </source>
</reference>
<gene>
    <name evidence="6" type="ORF">EK0264_01245</name>
</gene>
<dbReference type="SUPFAM" id="SSF50891">
    <property type="entry name" value="Cyclophilin-like"/>
    <property type="match status" value="1"/>
</dbReference>
<feature type="coiled-coil region" evidence="2">
    <location>
        <begin position="1"/>
        <end position="32"/>
    </location>
</feature>
<feature type="domain" description="PPIase cyclophilin-type" evidence="5">
    <location>
        <begin position="103"/>
        <end position="258"/>
    </location>
</feature>